<keyword evidence="2 7" id="KW-0813">Transport</keyword>
<gene>
    <name evidence="9" type="ORF">J2Z66_001704</name>
</gene>
<feature type="transmembrane region" description="Helical" evidence="7">
    <location>
        <begin position="262"/>
        <end position="281"/>
    </location>
</feature>
<keyword evidence="10" id="KW-1185">Reference proteome</keyword>
<name>A0ABS4ISV9_9BACL</name>
<accession>A0ABS4ISV9</accession>
<evidence type="ECO:0000256" key="2">
    <source>
        <dbReference type="ARBA" id="ARBA00022448"/>
    </source>
</evidence>
<dbReference type="CDD" id="cd06261">
    <property type="entry name" value="TM_PBP2"/>
    <property type="match status" value="1"/>
</dbReference>
<feature type="domain" description="ABC transmembrane type-1" evidence="8">
    <location>
        <begin position="78"/>
        <end position="281"/>
    </location>
</feature>
<evidence type="ECO:0000256" key="6">
    <source>
        <dbReference type="ARBA" id="ARBA00023136"/>
    </source>
</evidence>
<keyword evidence="5 7" id="KW-1133">Transmembrane helix</keyword>
<comment type="caution">
    <text evidence="9">The sequence shown here is derived from an EMBL/GenBank/DDBJ whole genome shotgun (WGS) entry which is preliminary data.</text>
</comment>
<dbReference type="InterPro" id="IPR000515">
    <property type="entry name" value="MetI-like"/>
</dbReference>
<evidence type="ECO:0000256" key="1">
    <source>
        <dbReference type="ARBA" id="ARBA00004651"/>
    </source>
</evidence>
<dbReference type="Proteomes" id="UP001519287">
    <property type="component" value="Unassembled WGS sequence"/>
</dbReference>
<dbReference type="EMBL" id="JAGGLB010000004">
    <property type="protein sequence ID" value="MBP1990106.1"/>
    <property type="molecule type" value="Genomic_DNA"/>
</dbReference>
<feature type="transmembrane region" description="Helical" evidence="7">
    <location>
        <begin position="20"/>
        <end position="41"/>
    </location>
</feature>
<feature type="transmembrane region" description="Helical" evidence="7">
    <location>
        <begin position="186"/>
        <end position="208"/>
    </location>
</feature>
<comment type="similarity">
    <text evidence="7">Belongs to the binding-protein-dependent transport system permease family.</text>
</comment>
<dbReference type="Pfam" id="PF00528">
    <property type="entry name" value="BPD_transp_1"/>
    <property type="match status" value="1"/>
</dbReference>
<evidence type="ECO:0000256" key="5">
    <source>
        <dbReference type="ARBA" id="ARBA00022989"/>
    </source>
</evidence>
<evidence type="ECO:0000313" key="9">
    <source>
        <dbReference type="EMBL" id="MBP1990106.1"/>
    </source>
</evidence>
<dbReference type="RefSeq" id="WP_209970906.1">
    <property type="nucleotide sequence ID" value="NZ_JAGGLB010000004.1"/>
</dbReference>
<evidence type="ECO:0000313" key="10">
    <source>
        <dbReference type="Proteomes" id="UP001519287"/>
    </source>
</evidence>
<keyword evidence="6 7" id="KW-0472">Membrane</keyword>
<keyword evidence="4 7" id="KW-0812">Transmembrane</keyword>
<organism evidence="9 10">
    <name type="scientific">Paenibacillus eucommiae</name>
    <dbReference type="NCBI Taxonomy" id="1355755"/>
    <lineage>
        <taxon>Bacteria</taxon>
        <taxon>Bacillati</taxon>
        <taxon>Bacillota</taxon>
        <taxon>Bacilli</taxon>
        <taxon>Bacillales</taxon>
        <taxon>Paenibacillaceae</taxon>
        <taxon>Paenibacillus</taxon>
    </lineage>
</organism>
<dbReference type="PROSITE" id="PS50928">
    <property type="entry name" value="ABC_TM1"/>
    <property type="match status" value="1"/>
</dbReference>
<comment type="subcellular location">
    <subcellularLocation>
        <location evidence="1 7">Cell membrane</location>
        <topology evidence="1 7">Multi-pass membrane protein</topology>
    </subcellularLocation>
</comment>
<protein>
    <submittedName>
        <fullName evidence="9">Aldouronate transport system permease protein</fullName>
    </submittedName>
</protein>
<feature type="transmembrane region" description="Helical" evidence="7">
    <location>
        <begin position="77"/>
        <end position="101"/>
    </location>
</feature>
<evidence type="ECO:0000259" key="8">
    <source>
        <dbReference type="PROSITE" id="PS50928"/>
    </source>
</evidence>
<dbReference type="SUPFAM" id="SSF161098">
    <property type="entry name" value="MetI-like"/>
    <property type="match status" value="1"/>
</dbReference>
<evidence type="ECO:0000256" key="4">
    <source>
        <dbReference type="ARBA" id="ARBA00022692"/>
    </source>
</evidence>
<dbReference type="PANTHER" id="PTHR43744:SF9">
    <property type="entry name" value="POLYGALACTURONAN_RHAMNOGALACTURONAN TRANSPORT SYSTEM PERMEASE PROTEIN YTCP"/>
    <property type="match status" value="1"/>
</dbReference>
<evidence type="ECO:0000256" key="3">
    <source>
        <dbReference type="ARBA" id="ARBA00022475"/>
    </source>
</evidence>
<proteinExistence type="inferred from homology"/>
<keyword evidence="3" id="KW-1003">Cell membrane</keyword>
<evidence type="ECO:0000256" key="7">
    <source>
        <dbReference type="RuleBase" id="RU363032"/>
    </source>
</evidence>
<feature type="transmembrane region" description="Helical" evidence="7">
    <location>
        <begin position="144"/>
        <end position="165"/>
    </location>
</feature>
<sequence length="296" mass="32931">MKPYRRSLGDSLFQISNYTLLTLISLSFVLPFVIMLSSSLVSESELIQRGNFILIPRQLNLAAYEALLGKGSLIYNAYGITILRVIVGTLFNLIFTAMMAYGLSRRELPGRKGLMLLVLITMLIGGGLIPNYLLMKSLHLIDSFWVMILPGLISAWNLIIMRNFFMQLPDGLEESATIDGASPLAILLRIVIPLSMPTIATIGLFYAVGHWNAWFDAAIYINDIHLRPLQLFLRQIVLSLTSEELQRQTVVSMSDRPTAQSLKSAAIIVTTVPILCVYPFLQKHFVKGVLTGSIKG</sequence>
<dbReference type="PANTHER" id="PTHR43744">
    <property type="entry name" value="ABC TRANSPORTER PERMEASE PROTEIN MG189-RELATED-RELATED"/>
    <property type="match status" value="1"/>
</dbReference>
<dbReference type="InterPro" id="IPR035906">
    <property type="entry name" value="MetI-like_sf"/>
</dbReference>
<dbReference type="Gene3D" id="1.10.3720.10">
    <property type="entry name" value="MetI-like"/>
    <property type="match status" value="1"/>
</dbReference>
<feature type="transmembrane region" description="Helical" evidence="7">
    <location>
        <begin position="113"/>
        <end position="132"/>
    </location>
</feature>
<reference evidence="9 10" key="1">
    <citation type="submission" date="2021-03" db="EMBL/GenBank/DDBJ databases">
        <title>Genomic Encyclopedia of Type Strains, Phase IV (KMG-IV): sequencing the most valuable type-strain genomes for metagenomic binning, comparative biology and taxonomic classification.</title>
        <authorList>
            <person name="Goeker M."/>
        </authorList>
    </citation>
    <scope>NUCLEOTIDE SEQUENCE [LARGE SCALE GENOMIC DNA]</scope>
    <source>
        <strain evidence="9 10">DSM 26048</strain>
    </source>
</reference>